<dbReference type="STRING" id="1403537.Q428_05980"/>
<protein>
    <recommendedName>
        <fullName evidence="3">Motility protein</fullName>
    </recommendedName>
</protein>
<dbReference type="OrthoDB" id="1924973at2"/>
<dbReference type="Proteomes" id="UP000019681">
    <property type="component" value="Unassembled WGS sequence"/>
</dbReference>
<reference evidence="1 2" key="1">
    <citation type="journal article" date="2014" name="Genome Announc.">
        <title>Draft Genome Sequence of Fervidicella metallireducens Strain AeBT, an Iron-Reducing Thermoanaerobe from the Great Artesian Basin.</title>
        <authorList>
            <person name="Patel B.K."/>
        </authorList>
    </citation>
    <scope>NUCLEOTIDE SEQUENCE [LARGE SCALE GENOMIC DNA]</scope>
    <source>
        <strain evidence="1 2">AeB</strain>
    </source>
</reference>
<dbReference type="InterPro" id="IPR025906">
    <property type="entry name" value="YjfB_motility"/>
</dbReference>
<dbReference type="Pfam" id="PF14070">
    <property type="entry name" value="YjfB_motility"/>
    <property type="match status" value="1"/>
</dbReference>
<dbReference type="RefSeq" id="WP_084478156.1">
    <property type="nucleotide sequence ID" value="NZ_AZQP01000013.1"/>
</dbReference>
<sequence>MDIAALSINLNQAKVAQETSLAVMKLVMETGKQTANETVKMIEKSVDPNLGIIIDVSV</sequence>
<evidence type="ECO:0000313" key="1">
    <source>
        <dbReference type="EMBL" id="EYE88792.1"/>
    </source>
</evidence>
<gene>
    <name evidence="1" type="ORF">Q428_05980</name>
</gene>
<evidence type="ECO:0000313" key="2">
    <source>
        <dbReference type="Proteomes" id="UP000019681"/>
    </source>
</evidence>
<name>A0A017RVS9_9CLOT</name>
<dbReference type="EMBL" id="AZQP01000013">
    <property type="protein sequence ID" value="EYE88792.1"/>
    <property type="molecule type" value="Genomic_DNA"/>
</dbReference>
<proteinExistence type="predicted"/>
<keyword evidence="2" id="KW-1185">Reference proteome</keyword>
<accession>A0A017RVS9</accession>
<evidence type="ECO:0008006" key="3">
    <source>
        <dbReference type="Google" id="ProtNLM"/>
    </source>
</evidence>
<dbReference type="AlphaFoldDB" id="A0A017RVS9"/>
<organism evidence="1 2">
    <name type="scientific">Fervidicella metallireducens AeB</name>
    <dbReference type="NCBI Taxonomy" id="1403537"/>
    <lineage>
        <taxon>Bacteria</taxon>
        <taxon>Bacillati</taxon>
        <taxon>Bacillota</taxon>
        <taxon>Clostridia</taxon>
        <taxon>Eubacteriales</taxon>
        <taxon>Clostridiaceae</taxon>
        <taxon>Fervidicella</taxon>
    </lineage>
</organism>
<comment type="caution">
    <text evidence="1">The sequence shown here is derived from an EMBL/GenBank/DDBJ whole genome shotgun (WGS) entry which is preliminary data.</text>
</comment>